<dbReference type="EMBL" id="LODT01000001">
    <property type="protein sequence ID" value="KYR02652.1"/>
    <property type="molecule type" value="Genomic_DNA"/>
</dbReference>
<evidence type="ECO:0000256" key="7">
    <source>
        <dbReference type="ARBA" id="ARBA00023002"/>
    </source>
</evidence>
<evidence type="ECO:0000256" key="4">
    <source>
        <dbReference type="ARBA" id="ARBA00022719"/>
    </source>
</evidence>
<dbReference type="STRING" id="361077.A0A152A8V4"/>
<evidence type="ECO:0000256" key="8">
    <source>
        <dbReference type="ARBA" id="ARBA00023128"/>
    </source>
</evidence>
<dbReference type="InParanoid" id="A0A152A8V4"/>
<evidence type="ECO:0000259" key="11">
    <source>
        <dbReference type="Pfam" id="PF07992"/>
    </source>
</evidence>
<evidence type="ECO:0000313" key="12">
    <source>
        <dbReference type="EMBL" id="KYR02652.1"/>
    </source>
</evidence>
<keyword evidence="13" id="KW-1185">Reference proteome</keyword>
<evidence type="ECO:0000256" key="5">
    <source>
        <dbReference type="ARBA" id="ARBA00022827"/>
    </source>
</evidence>
<evidence type="ECO:0000256" key="2">
    <source>
        <dbReference type="ARBA" id="ARBA00004173"/>
    </source>
</evidence>
<dbReference type="GO" id="GO:0005739">
    <property type="term" value="C:mitochondrion"/>
    <property type="evidence" value="ECO:0007669"/>
    <property type="project" value="UniProtKB-SubCell"/>
</dbReference>
<protein>
    <recommendedName>
        <fullName evidence="10">Sulfide:quinone oxidoreductase, mitochondrial</fullName>
    </recommendedName>
</protein>
<dbReference type="GO" id="GO:0070224">
    <property type="term" value="F:sulfide:quinone oxidoreductase activity"/>
    <property type="evidence" value="ECO:0007669"/>
    <property type="project" value="TreeGrafter"/>
</dbReference>
<reference evidence="12 13" key="1">
    <citation type="submission" date="2015-12" db="EMBL/GenBank/DDBJ databases">
        <title>Dictyostelia acquired genes for synthesis and detection of signals that induce cell-type specialization by lateral gene transfer from prokaryotes.</title>
        <authorList>
            <person name="Gloeckner G."/>
            <person name="Schaap P."/>
        </authorList>
    </citation>
    <scope>NUCLEOTIDE SEQUENCE [LARGE SCALE GENOMIC DNA]</scope>
    <source>
        <strain evidence="12 13">TK</strain>
    </source>
</reference>
<proteinExistence type="inferred from homology"/>
<dbReference type="OMA" id="ERYSMFI"/>
<dbReference type="OrthoDB" id="5376590at2759"/>
<keyword evidence="4" id="KW-0874">Quinone</keyword>
<comment type="cofactor">
    <cofactor evidence="1">
        <name>FAD</name>
        <dbReference type="ChEBI" id="CHEBI:57692"/>
    </cofactor>
</comment>
<dbReference type="Pfam" id="PF07992">
    <property type="entry name" value="Pyr_redox_2"/>
    <property type="match status" value="1"/>
</dbReference>
<dbReference type="PANTHER" id="PTHR10632">
    <property type="entry name" value="SULFIDE:QUINONE OXIDOREDUCTASE"/>
    <property type="match status" value="1"/>
</dbReference>
<organism evidence="12 13">
    <name type="scientific">Tieghemostelium lacteum</name>
    <name type="common">Slime mold</name>
    <name type="synonym">Dictyostelium lacteum</name>
    <dbReference type="NCBI Taxonomy" id="361077"/>
    <lineage>
        <taxon>Eukaryota</taxon>
        <taxon>Amoebozoa</taxon>
        <taxon>Evosea</taxon>
        <taxon>Eumycetozoa</taxon>
        <taxon>Dictyostelia</taxon>
        <taxon>Dictyosteliales</taxon>
        <taxon>Raperosteliaceae</taxon>
        <taxon>Tieghemostelium</taxon>
    </lineage>
</organism>
<dbReference type="SUPFAM" id="SSF51905">
    <property type="entry name" value="FAD/NAD(P)-binding domain"/>
    <property type="match status" value="2"/>
</dbReference>
<keyword evidence="7" id="KW-0560">Oxidoreductase</keyword>
<dbReference type="FunCoup" id="A0A152A8V4">
    <property type="interactions" value="130"/>
</dbReference>
<accession>A0A152A8V4</accession>
<name>A0A152A8V4_TIELA</name>
<evidence type="ECO:0000256" key="9">
    <source>
        <dbReference type="ARBA" id="ARBA00060891"/>
    </source>
</evidence>
<keyword evidence="8" id="KW-0496">Mitochondrion</keyword>
<dbReference type="GO" id="GO:0070221">
    <property type="term" value="P:sulfide oxidation, using sulfide:quinone oxidoreductase"/>
    <property type="evidence" value="ECO:0007669"/>
    <property type="project" value="TreeGrafter"/>
</dbReference>
<keyword evidence="3" id="KW-0285">Flavoprotein</keyword>
<dbReference type="GO" id="GO:0071949">
    <property type="term" value="F:FAD binding"/>
    <property type="evidence" value="ECO:0007669"/>
    <property type="project" value="TreeGrafter"/>
</dbReference>
<dbReference type="AlphaFoldDB" id="A0A152A8V4"/>
<comment type="subcellular location">
    <subcellularLocation>
        <location evidence="2">Mitochondrion</location>
    </subcellularLocation>
</comment>
<dbReference type="InterPro" id="IPR036188">
    <property type="entry name" value="FAD/NAD-bd_sf"/>
</dbReference>
<comment type="similarity">
    <text evidence="9">Belongs to the SQRD family.</text>
</comment>
<dbReference type="PANTHER" id="PTHR10632:SF2">
    <property type="entry name" value="SULFIDE:QUINONE OXIDOREDUCTASE, MITOCHONDRIAL"/>
    <property type="match status" value="1"/>
</dbReference>
<evidence type="ECO:0000313" key="13">
    <source>
        <dbReference type="Proteomes" id="UP000076078"/>
    </source>
</evidence>
<feature type="domain" description="FAD/NAD(P)-binding" evidence="11">
    <location>
        <begin position="17"/>
        <end position="138"/>
    </location>
</feature>
<keyword evidence="6" id="KW-0809">Transit peptide</keyword>
<evidence type="ECO:0000256" key="3">
    <source>
        <dbReference type="ARBA" id="ARBA00022630"/>
    </source>
</evidence>
<evidence type="ECO:0000256" key="10">
    <source>
        <dbReference type="ARBA" id="ARBA00070160"/>
    </source>
</evidence>
<keyword evidence="5" id="KW-0274">FAD</keyword>
<evidence type="ECO:0000256" key="6">
    <source>
        <dbReference type="ARBA" id="ARBA00022946"/>
    </source>
</evidence>
<comment type="caution">
    <text evidence="12">The sequence shown here is derived from an EMBL/GenBank/DDBJ whole genome shotgun (WGS) entry which is preliminary data.</text>
</comment>
<dbReference type="FunFam" id="3.50.50.60:FF:000034">
    <property type="entry name" value="sulfide:quinone oxidoreductase, mitochondrial"/>
    <property type="match status" value="1"/>
</dbReference>
<evidence type="ECO:0000256" key="1">
    <source>
        <dbReference type="ARBA" id="ARBA00001974"/>
    </source>
</evidence>
<dbReference type="Gene3D" id="3.50.50.60">
    <property type="entry name" value="FAD/NAD(P)-binding domain"/>
    <property type="match status" value="2"/>
</dbReference>
<dbReference type="InterPro" id="IPR023753">
    <property type="entry name" value="FAD/NAD-binding_dom"/>
</dbReference>
<sequence>MLGLIKSYFVDKEKTTRIVVVGGGTGGITSAAQLNNNFKEKAEITIVEPSTVHYYQPLFTLIGGGIFKKEKSVCNTEDVIPKGTKWLKDSVVTFVPTENKVVTKAGETIPYDYLVVSMGIQMNFDKIKGLKQNLGKNGVACNYHPDYVENTFEFLQNLKQNIQLHQKDPSELKKPLNLIFTCPVTPVKCAGAVQKVMYLADDYFRKSGQRDKVNMQYNTALLTMFAVKKYADALDTLAKGRGIQQNFQHNLVEIKGETKEAVFETPQGLKKVPYDFIHVVPPMGPPDAIRQSPFADPITGYMDVNKETLQSKSFPNVFGLGDCTNLPTSKTAAAISSQAPVLVSNLISHKLGLPLTATYKGYTACPITTSYNKMILAEFLYNNEVKESFPFDQGVESYTPMLIKKYIFPTAYWNLMLKGYWFGPNLLKNPYPPHSL</sequence>
<gene>
    <name evidence="12" type="ORF">DLAC_00106</name>
</gene>
<dbReference type="GO" id="GO:0048038">
    <property type="term" value="F:quinone binding"/>
    <property type="evidence" value="ECO:0007669"/>
    <property type="project" value="UniProtKB-KW"/>
</dbReference>
<dbReference type="Proteomes" id="UP000076078">
    <property type="component" value="Unassembled WGS sequence"/>
</dbReference>
<dbReference type="InterPro" id="IPR015904">
    <property type="entry name" value="Sulphide_quinone_reductase"/>
</dbReference>